<dbReference type="GO" id="GO:0051721">
    <property type="term" value="F:protein phosphatase 2A binding"/>
    <property type="evidence" value="ECO:0007669"/>
    <property type="project" value="TreeGrafter"/>
</dbReference>
<dbReference type="PANTHER" id="PTHR10933">
    <property type="entry name" value="IMMUNOGLOBULIN-BINDING PROTEIN 1"/>
    <property type="match status" value="1"/>
</dbReference>
<feature type="region of interest" description="Disordered" evidence="1">
    <location>
        <begin position="330"/>
        <end position="390"/>
    </location>
</feature>
<feature type="compositionally biased region" description="Basic and acidic residues" evidence="1">
    <location>
        <begin position="345"/>
        <end position="379"/>
    </location>
</feature>
<dbReference type="OrthoDB" id="10261753at2759"/>
<feature type="region of interest" description="Disordered" evidence="1">
    <location>
        <begin position="237"/>
        <end position="303"/>
    </location>
</feature>
<name>A0A9W8HJC2_9FUNG</name>
<proteinExistence type="predicted"/>
<dbReference type="InterPro" id="IPR007304">
    <property type="entry name" value="TAP46-like"/>
</dbReference>
<dbReference type="Gene3D" id="1.25.40.540">
    <property type="entry name" value="TAP42-like family"/>
    <property type="match status" value="1"/>
</dbReference>
<dbReference type="EMBL" id="JANBUL010000066">
    <property type="protein sequence ID" value="KAJ2782662.1"/>
    <property type="molecule type" value="Genomic_DNA"/>
</dbReference>
<sequence length="390" mass="43291">MEDGAAAEEVPLRVGFAQAQQKLRALGASTLASRSDEYQELVRALVQQLRACLDQIRRLSLFSANESADDYTTSELRLVLTDAYLGEVLQKVNDGQRSRTEILEQALAHYRKFLSTCRDLGVGKQQQQKQREKEGEGEDEEGARRGAADAGQARMQKIERLRRQRAMEKEVAELEARLAAGDGAGRKGREDDDEDLDDVEREHAVKLIELKIHQVTDDIGLVQSELEMARQMDAMRSARPSAAASDPRRPGAAAGSAAAAAAAGGAPDEWRLDAPARGQIDPRTGKLRPTFNARGQPMQPFVLTNDRQRIKDGVFRPDWALPTMTVDEYLEQERQRGNIISGGGKEPDPRPEISDNDHDALDAEVDKQREWDDFKDDNPRGWGNRGGNRG</sequence>
<organism evidence="2 3">
    <name type="scientific">Coemansia javaensis</name>
    <dbReference type="NCBI Taxonomy" id="2761396"/>
    <lineage>
        <taxon>Eukaryota</taxon>
        <taxon>Fungi</taxon>
        <taxon>Fungi incertae sedis</taxon>
        <taxon>Zoopagomycota</taxon>
        <taxon>Kickxellomycotina</taxon>
        <taxon>Kickxellomycetes</taxon>
        <taxon>Kickxellales</taxon>
        <taxon>Kickxellaceae</taxon>
        <taxon>Coemansia</taxon>
    </lineage>
</organism>
<dbReference type="GO" id="GO:0035303">
    <property type="term" value="P:regulation of dephosphorylation"/>
    <property type="evidence" value="ECO:0007669"/>
    <property type="project" value="TreeGrafter"/>
</dbReference>
<dbReference type="AlphaFoldDB" id="A0A9W8HJC2"/>
<protein>
    <submittedName>
        <fullName evidence="2">Type 2A phosphatase-associated protein 42</fullName>
    </submittedName>
</protein>
<dbReference type="Pfam" id="PF04177">
    <property type="entry name" value="TAP42"/>
    <property type="match status" value="1"/>
</dbReference>
<reference evidence="2" key="1">
    <citation type="submission" date="2022-07" db="EMBL/GenBank/DDBJ databases">
        <title>Phylogenomic reconstructions and comparative analyses of Kickxellomycotina fungi.</title>
        <authorList>
            <person name="Reynolds N.K."/>
            <person name="Stajich J.E."/>
            <person name="Barry K."/>
            <person name="Grigoriev I.V."/>
            <person name="Crous P."/>
            <person name="Smith M.E."/>
        </authorList>
    </citation>
    <scope>NUCLEOTIDE SEQUENCE</scope>
    <source>
        <strain evidence="2">NBRC 105414</strain>
    </source>
</reference>
<feature type="region of interest" description="Disordered" evidence="1">
    <location>
        <begin position="121"/>
        <end position="154"/>
    </location>
</feature>
<keyword evidence="3" id="KW-1185">Reference proteome</keyword>
<comment type="caution">
    <text evidence="2">The sequence shown here is derived from an EMBL/GenBank/DDBJ whole genome shotgun (WGS) entry which is preliminary data.</text>
</comment>
<evidence type="ECO:0000256" key="1">
    <source>
        <dbReference type="SAM" id="MobiDB-lite"/>
    </source>
</evidence>
<accession>A0A9W8HJC2</accession>
<dbReference type="GO" id="GO:0005829">
    <property type="term" value="C:cytosol"/>
    <property type="evidence" value="ECO:0007669"/>
    <property type="project" value="TreeGrafter"/>
</dbReference>
<gene>
    <name evidence="2" type="primary">TAP42</name>
    <name evidence="2" type="ORF">H4R18_002140</name>
</gene>
<dbReference type="GO" id="GO:0009966">
    <property type="term" value="P:regulation of signal transduction"/>
    <property type="evidence" value="ECO:0007669"/>
    <property type="project" value="InterPro"/>
</dbReference>
<dbReference type="PANTHER" id="PTHR10933:SF9">
    <property type="entry name" value="IMMUNOGLOBULIN-BINDING PROTEIN 1"/>
    <property type="match status" value="1"/>
</dbReference>
<evidence type="ECO:0000313" key="3">
    <source>
        <dbReference type="Proteomes" id="UP001140217"/>
    </source>
</evidence>
<feature type="region of interest" description="Disordered" evidence="1">
    <location>
        <begin position="176"/>
        <end position="197"/>
    </location>
</feature>
<dbReference type="InterPro" id="IPR038511">
    <property type="entry name" value="TAP42/TAP46-like_sf"/>
</dbReference>
<feature type="compositionally biased region" description="Low complexity" evidence="1">
    <location>
        <begin position="237"/>
        <end position="266"/>
    </location>
</feature>
<dbReference type="Proteomes" id="UP001140217">
    <property type="component" value="Unassembled WGS sequence"/>
</dbReference>
<evidence type="ECO:0000313" key="2">
    <source>
        <dbReference type="EMBL" id="KAJ2782662.1"/>
    </source>
</evidence>